<dbReference type="PANTHER" id="PTHR11505">
    <property type="entry name" value="L1 TRANSPOSABLE ELEMENT-RELATED"/>
    <property type="match status" value="1"/>
</dbReference>
<comment type="caution">
    <text evidence="2">The sequence shown here is derived from an EMBL/GenBank/DDBJ whole genome shotgun (WGS) entry which is preliminary data.</text>
</comment>
<dbReference type="InterPro" id="IPR042566">
    <property type="entry name" value="L1_C"/>
</dbReference>
<name>A0AAV7VRM9_PLEWA</name>
<accession>A0AAV7VRM9</accession>
<gene>
    <name evidence="2" type="ORF">NDU88_007734</name>
</gene>
<proteinExistence type="predicted"/>
<evidence type="ECO:0000313" key="2">
    <source>
        <dbReference type="EMBL" id="KAJ1203953.1"/>
    </source>
</evidence>
<reference evidence="2" key="1">
    <citation type="journal article" date="2022" name="bioRxiv">
        <title>Sequencing and chromosome-scale assembly of the giantPleurodeles waltlgenome.</title>
        <authorList>
            <person name="Brown T."/>
            <person name="Elewa A."/>
            <person name="Iarovenko S."/>
            <person name="Subramanian E."/>
            <person name="Araus A.J."/>
            <person name="Petzold A."/>
            <person name="Susuki M."/>
            <person name="Suzuki K.-i.T."/>
            <person name="Hayashi T."/>
            <person name="Toyoda A."/>
            <person name="Oliveira C."/>
            <person name="Osipova E."/>
            <person name="Leigh N.D."/>
            <person name="Simon A."/>
            <person name="Yun M.H."/>
        </authorList>
    </citation>
    <scope>NUCLEOTIDE SEQUENCE</scope>
    <source>
        <strain evidence="2">20211129_DDA</strain>
        <tissue evidence="2">Liver</tissue>
    </source>
</reference>
<dbReference type="InterPro" id="IPR004244">
    <property type="entry name" value="Transposase_22"/>
</dbReference>
<dbReference type="Proteomes" id="UP001066276">
    <property type="component" value="Chromosome 2_1"/>
</dbReference>
<sequence length="217" mass="24730">MNERPLTPFFALERAHRVLTRRSEPGRPPQPIVAKLIHYRDCDLLLQIACEKGPFQVEGSHATFFPDFTLEVQARRATFLEVKRPLREEGLCYSLLFSSNLKIMLDGTTHFFQEPDEVWTRLESYRVGSTHPKQVEHKQPQRHGKRHHTKDSLGDRQVTKPTSQQAHQGKRATLRAAASLTEVRSSEDGQKSEPEYLNGEDSTDVESMPSVSEGLPT</sequence>
<feature type="region of interest" description="Disordered" evidence="1">
    <location>
        <begin position="129"/>
        <end position="217"/>
    </location>
</feature>
<dbReference type="EMBL" id="JANPWB010000003">
    <property type="protein sequence ID" value="KAJ1203953.1"/>
    <property type="molecule type" value="Genomic_DNA"/>
</dbReference>
<feature type="compositionally biased region" description="Basic residues" evidence="1">
    <location>
        <begin position="140"/>
        <end position="149"/>
    </location>
</feature>
<organism evidence="2 3">
    <name type="scientific">Pleurodeles waltl</name>
    <name type="common">Iberian ribbed newt</name>
    <dbReference type="NCBI Taxonomy" id="8319"/>
    <lineage>
        <taxon>Eukaryota</taxon>
        <taxon>Metazoa</taxon>
        <taxon>Chordata</taxon>
        <taxon>Craniata</taxon>
        <taxon>Vertebrata</taxon>
        <taxon>Euteleostomi</taxon>
        <taxon>Amphibia</taxon>
        <taxon>Batrachia</taxon>
        <taxon>Caudata</taxon>
        <taxon>Salamandroidea</taxon>
        <taxon>Salamandridae</taxon>
        <taxon>Pleurodelinae</taxon>
        <taxon>Pleurodeles</taxon>
    </lineage>
</organism>
<feature type="compositionally biased region" description="Basic and acidic residues" evidence="1">
    <location>
        <begin position="184"/>
        <end position="194"/>
    </location>
</feature>
<dbReference type="Gene3D" id="3.30.250.20">
    <property type="entry name" value="L1 transposable element, C-terminal domain"/>
    <property type="match status" value="1"/>
</dbReference>
<evidence type="ECO:0000256" key="1">
    <source>
        <dbReference type="SAM" id="MobiDB-lite"/>
    </source>
</evidence>
<keyword evidence="3" id="KW-1185">Reference proteome</keyword>
<protein>
    <submittedName>
        <fullName evidence="2">Uncharacterized protein</fullName>
    </submittedName>
</protein>
<dbReference type="AlphaFoldDB" id="A0AAV7VRM9"/>
<evidence type="ECO:0000313" key="3">
    <source>
        <dbReference type="Proteomes" id="UP001066276"/>
    </source>
</evidence>